<feature type="domain" description="Sulfotransferase" evidence="3">
    <location>
        <begin position="12"/>
        <end position="209"/>
    </location>
</feature>
<gene>
    <name evidence="4" type="ORF">SAMN05216406_13826</name>
</gene>
<dbReference type="GO" id="GO:0008146">
    <property type="term" value="F:sulfotransferase activity"/>
    <property type="evidence" value="ECO:0007669"/>
    <property type="project" value="InterPro"/>
</dbReference>
<dbReference type="RefSeq" id="WP_143023507.1">
    <property type="nucleotide sequence ID" value="NZ_FNLN01000038.1"/>
</dbReference>
<dbReference type="InterPro" id="IPR037359">
    <property type="entry name" value="NST/OST"/>
</dbReference>
<dbReference type="PANTHER" id="PTHR10605">
    <property type="entry name" value="HEPARAN SULFATE SULFOTRANSFERASE"/>
    <property type="match status" value="1"/>
</dbReference>
<proteinExistence type="predicted"/>
<protein>
    <submittedName>
        <fullName evidence="4">Sulfotransferase domain-containing protein</fullName>
    </submittedName>
</protein>
<dbReference type="Gene3D" id="3.40.50.300">
    <property type="entry name" value="P-loop containing nucleotide triphosphate hydrolases"/>
    <property type="match status" value="1"/>
</dbReference>
<dbReference type="AlphaFoldDB" id="A0A1H2GXN1"/>
<dbReference type="Pfam" id="PF00685">
    <property type="entry name" value="Sulfotransfer_1"/>
    <property type="match status" value="1"/>
</dbReference>
<evidence type="ECO:0000256" key="1">
    <source>
        <dbReference type="ARBA" id="ARBA00022679"/>
    </source>
</evidence>
<evidence type="ECO:0000313" key="4">
    <source>
        <dbReference type="EMBL" id="SDU24261.1"/>
    </source>
</evidence>
<keyword evidence="5" id="KW-1185">Reference proteome</keyword>
<name>A0A1H2GXN1_9PROT</name>
<accession>A0A1H2GXN1</accession>
<evidence type="ECO:0000256" key="2">
    <source>
        <dbReference type="ARBA" id="ARBA00023180"/>
    </source>
</evidence>
<evidence type="ECO:0000259" key="3">
    <source>
        <dbReference type="Pfam" id="PF00685"/>
    </source>
</evidence>
<reference evidence="5" key="1">
    <citation type="submission" date="2016-10" db="EMBL/GenBank/DDBJ databases">
        <authorList>
            <person name="Varghese N."/>
            <person name="Submissions S."/>
        </authorList>
    </citation>
    <scope>NUCLEOTIDE SEQUENCE [LARGE SCALE GENOMIC DNA]</scope>
    <source>
        <strain evidence="5">Nm10</strain>
    </source>
</reference>
<dbReference type="SUPFAM" id="SSF52540">
    <property type="entry name" value="P-loop containing nucleoside triphosphate hydrolases"/>
    <property type="match status" value="1"/>
</dbReference>
<dbReference type="PANTHER" id="PTHR10605:SF56">
    <property type="entry name" value="BIFUNCTIONAL HEPARAN SULFATE N-DEACETYLASE_N-SULFOTRANSFERASE"/>
    <property type="match status" value="1"/>
</dbReference>
<sequence length="306" mass="35698">MKEISGVNLANFIIAGTEKAGTTSIFTYLSTHPSVCGSTVKETDFFRNSFTGNREKDIVSYSNYFERCSPEIPIVMEASPGYLGSGAEVAARIHTLVPKTKLLFILRNPIDRIYSSFNFHVGKLNLDSDLSFEKYIDKCIAYDSGQRTPAELGIKEWYLKIISFGRYADYLKYYYQLFPENQIKIMFFENMSQDIDGFMCELCQFLEISPDYFNGYDFRRINVTYESKLKWLHKIAVYFNAKSERFLRQRPELKQLMVKLYKKINQAREGYDEISDENRDRLKQYYLPSITALQTLIGTKNIPWNI</sequence>
<keyword evidence="1 4" id="KW-0808">Transferase</keyword>
<dbReference type="InterPro" id="IPR000863">
    <property type="entry name" value="Sulfotransferase_dom"/>
</dbReference>
<dbReference type="EMBL" id="FNLN01000038">
    <property type="protein sequence ID" value="SDU24261.1"/>
    <property type="molecule type" value="Genomic_DNA"/>
</dbReference>
<evidence type="ECO:0000313" key="5">
    <source>
        <dbReference type="Proteomes" id="UP000182882"/>
    </source>
</evidence>
<keyword evidence="2" id="KW-0325">Glycoprotein</keyword>
<organism evidence="4 5">
    <name type="scientific">Nitrosomonas ureae</name>
    <dbReference type="NCBI Taxonomy" id="44577"/>
    <lineage>
        <taxon>Bacteria</taxon>
        <taxon>Pseudomonadati</taxon>
        <taxon>Pseudomonadota</taxon>
        <taxon>Betaproteobacteria</taxon>
        <taxon>Nitrosomonadales</taxon>
        <taxon>Nitrosomonadaceae</taxon>
        <taxon>Nitrosomonas</taxon>
    </lineage>
</organism>
<dbReference type="InterPro" id="IPR027417">
    <property type="entry name" value="P-loop_NTPase"/>
</dbReference>
<dbReference type="Proteomes" id="UP000182882">
    <property type="component" value="Unassembled WGS sequence"/>
</dbReference>